<organism evidence="2 3">
    <name type="scientific">Halomicrobium zhouii</name>
    <dbReference type="NCBI Taxonomy" id="767519"/>
    <lineage>
        <taxon>Archaea</taxon>
        <taxon>Methanobacteriati</taxon>
        <taxon>Methanobacteriota</taxon>
        <taxon>Stenosarchaea group</taxon>
        <taxon>Halobacteria</taxon>
        <taxon>Halobacteriales</taxon>
        <taxon>Haloarculaceae</taxon>
        <taxon>Halomicrobium</taxon>
    </lineage>
</organism>
<dbReference type="Gene3D" id="3.30.590.20">
    <property type="match status" value="1"/>
</dbReference>
<dbReference type="STRING" id="767519.SAMN05216559_1227"/>
<evidence type="ECO:0000256" key="1">
    <source>
        <dbReference type="SAM" id="MobiDB-lite"/>
    </source>
</evidence>
<dbReference type="RefSeq" id="WP_089814857.1">
    <property type="nucleotide sequence ID" value="NZ_FOZK01000001.1"/>
</dbReference>
<dbReference type="PANTHER" id="PTHR36510:SF3">
    <property type="entry name" value="CONSERVED PROTEIN"/>
    <property type="match status" value="1"/>
</dbReference>
<evidence type="ECO:0008006" key="4">
    <source>
        <dbReference type="Google" id="ProtNLM"/>
    </source>
</evidence>
<reference evidence="2 3" key="1">
    <citation type="submission" date="2016-10" db="EMBL/GenBank/DDBJ databases">
        <authorList>
            <person name="de Groot N.N."/>
        </authorList>
    </citation>
    <scope>NUCLEOTIDE SEQUENCE [LARGE SCALE GENOMIC DNA]</scope>
    <source>
        <strain evidence="2 3">CGMCC 1.10457</strain>
    </source>
</reference>
<dbReference type="InterPro" id="IPR050141">
    <property type="entry name" value="GCL_type2/YbdK_subfam"/>
</dbReference>
<dbReference type="InterPro" id="IPR006336">
    <property type="entry name" value="GCS2"/>
</dbReference>
<dbReference type="Pfam" id="PF04107">
    <property type="entry name" value="GCS2"/>
    <property type="match status" value="1"/>
</dbReference>
<feature type="region of interest" description="Disordered" evidence="1">
    <location>
        <begin position="57"/>
        <end position="147"/>
    </location>
</feature>
<dbReference type="PANTHER" id="PTHR36510">
    <property type="entry name" value="GLUTAMATE--CYSTEINE LIGASE 2-RELATED"/>
    <property type="match status" value="1"/>
</dbReference>
<evidence type="ECO:0000313" key="3">
    <source>
        <dbReference type="Proteomes" id="UP000199062"/>
    </source>
</evidence>
<dbReference type="SUPFAM" id="SSF55931">
    <property type="entry name" value="Glutamine synthetase/guanido kinase"/>
    <property type="match status" value="1"/>
</dbReference>
<keyword evidence="3" id="KW-1185">Reference proteome</keyword>
<dbReference type="OrthoDB" id="194541at2157"/>
<feature type="compositionally biased region" description="Low complexity" evidence="1">
    <location>
        <begin position="87"/>
        <end position="124"/>
    </location>
</feature>
<dbReference type="InterPro" id="IPR014746">
    <property type="entry name" value="Gln_synth/guanido_kin_cat_dom"/>
</dbReference>
<dbReference type="AlphaFoldDB" id="A0A1I6KPM0"/>
<dbReference type="GO" id="GO:0016879">
    <property type="term" value="F:ligase activity, forming carbon-nitrogen bonds"/>
    <property type="evidence" value="ECO:0007669"/>
    <property type="project" value="TreeGrafter"/>
</dbReference>
<protein>
    <recommendedName>
        <fullName evidence="4">Gamma-glutamyl:cysteine ligase YbdK, ATP-grasp superfamily</fullName>
    </recommendedName>
</protein>
<feature type="compositionally biased region" description="Acidic residues" evidence="1">
    <location>
        <begin position="63"/>
        <end position="86"/>
    </location>
</feature>
<dbReference type="Proteomes" id="UP000199062">
    <property type="component" value="Unassembled WGS sequence"/>
</dbReference>
<sequence>MDDVVDLVRRSLADETDAEFTARVDEQAAALREAIAAGRFDNEDFAVGLEIEVYAINEKPEPVEDDPEDGDAIAEAGAEEADEADADGAALDADLSSSASAALDPSLEPADPVPDPGAADAGAVDGDESADDDALEEEPDVDEPYMDPEEWEGKLAALPESVFEGPAAKELGVHNAEINTDPDAFGATGLEVQTTSVEMRVKKARDAALAEHRDMVLDAMWTIPPEGGTLDYFTDVERRDGVVLAENMRQYPRYVALDNEALAHAGGEISFSVPGAEHDFPTILFESLTTSIQPHLQVPTAREFPDYYNAAIRTLGPVLALTANSPLLPADLYNRVEDPYRLLEETHHELRIAAFEQSVNTSENPKVRVPRDIETSEDVVDRVVEDDCFAPFLREWITDEPRSGVHDEHWEFDHKRGTYWRWLRCVVGGDPVDGAGDQESLRIEYRPIPTQPTVADLIGTQVLVAGLVRGLVATGHPLAELPWQDARRSFYDAARNGLDAELAWVTADGERTTDHDVVYDEIFSLARAGLDAQDVPEGRADEFLDPLERRWTAGETPSSWKIGRVREHLDDGLPLEDAICEMQRDYFELSRAEDSFADWLPS</sequence>
<gene>
    <name evidence="2" type="ORF">SAMN05216559_1227</name>
</gene>
<accession>A0A1I6KPM0</accession>
<feature type="compositionally biased region" description="Acidic residues" evidence="1">
    <location>
        <begin position="125"/>
        <end position="147"/>
    </location>
</feature>
<proteinExistence type="predicted"/>
<dbReference type="EMBL" id="FOZK01000001">
    <property type="protein sequence ID" value="SFR93131.1"/>
    <property type="molecule type" value="Genomic_DNA"/>
</dbReference>
<evidence type="ECO:0000313" key="2">
    <source>
        <dbReference type="EMBL" id="SFR93131.1"/>
    </source>
</evidence>
<name>A0A1I6KPM0_9EURY</name>